<dbReference type="AlphaFoldDB" id="A0A0E9UH05"/>
<sequence length="30" mass="3403">MLVCEKILAQPISLVSCFEHLIDTVDRLTD</sequence>
<name>A0A0E9UH05_ANGAN</name>
<proteinExistence type="predicted"/>
<accession>A0A0E9UH05</accession>
<protein>
    <submittedName>
        <fullName evidence="1">Uncharacterized protein</fullName>
    </submittedName>
</protein>
<dbReference type="EMBL" id="GBXM01043510">
    <property type="protein sequence ID" value="JAH65067.1"/>
    <property type="molecule type" value="Transcribed_RNA"/>
</dbReference>
<reference evidence="1" key="1">
    <citation type="submission" date="2014-11" db="EMBL/GenBank/DDBJ databases">
        <authorList>
            <person name="Amaro Gonzalez C."/>
        </authorList>
    </citation>
    <scope>NUCLEOTIDE SEQUENCE</scope>
</reference>
<reference evidence="1" key="2">
    <citation type="journal article" date="2015" name="Fish Shellfish Immunol.">
        <title>Early steps in the European eel (Anguilla anguilla)-Vibrio vulnificus interaction in the gills: Role of the RtxA13 toxin.</title>
        <authorList>
            <person name="Callol A."/>
            <person name="Pajuelo D."/>
            <person name="Ebbesson L."/>
            <person name="Teles M."/>
            <person name="MacKenzie S."/>
            <person name="Amaro C."/>
        </authorList>
    </citation>
    <scope>NUCLEOTIDE SEQUENCE</scope>
</reference>
<evidence type="ECO:0000313" key="1">
    <source>
        <dbReference type="EMBL" id="JAH65067.1"/>
    </source>
</evidence>
<organism evidence="1">
    <name type="scientific">Anguilla anguilla</name>
    <name type="common">European freshwater eel</name>
    <name type="synonym">Muraena anguilla</name>
    <dbReference type="NCBI Taxonomy" id="7936"/>
    <lineage>
        <taxon>Eukaryota</taxon>
        <taxon>Metazoa</taxon>
        <taxon>Chordata</taxon>
        <taxon>Craniata</taxon>
        <taxon>Vertebrata</taxon>
        <taxon>Euteleostomi</taxon>
        <taxon>Actinopterygii</taxon>
        <taxon>Neopterygii</taxon>
        <taxon>Teleostei</taxon>
        <taxon>Anguilliformes</taxon>
        <taxon>Anguillidae</taxon>
        <taxon>Anguilla</taxon>
    </lineage>
</organism>
<dbReference type="PROSITE" id="PS51257">
    <property type="entry name" value="PROKAR_LIPOPROTEIN"/>
    <property type="match status" value="1"/>
</dbReference>